<dbReference type="FunFam" id="1.10.287.130:FF:000038">
    <property type="entry name" value="Sensory transduction histidine kinase"/>
    <property type="match status" value="1"/>
</dbReference>
<dbReference type="InterPro" id="IPR003661">
    <property type="entry name" value="HisK_dim/P_dom"/>
</dbReference>
<dbReference type="PANTHER" id="PTHR43711:SF26">
    <property type="entry name" value="SENSOR HISTIDINE KINASE RCSC"/>
    <property type="match status" value="1"/>
</dbReference>
<dbReference type="PANTHER" id="PTHR43711">
    <property type="entry name" value="TWO-COMPONENT HISTIDINE KINASE"/>
    <property type="match status" value="1"/>
</dbReference>
<evidence type="ECO:0000256" key="4">
    <source>
        <dbReference type="ARBA" id="ARBA00022553"/>
    </source>
</evidence>
<dbReference type="Gene3D" id="3.30.565.10">
    <property type="entry name" value="Histidine kinase-like ATPase, C-terminal domain"/>
    <property type="match status" value="1"/>
</dbReference>
<dbReference type="AlphaFoldDB" id="W9H7S9"/>
<dbReference type="CDD" id="cd00130">
    <property type="entry name" value="PAS"/>
    <property type="match status" value="2"/>
</dbReference>
<dbReference type="InterPro" id="IPR000014">
    <property type="entry name" value="PAS"/>
</dbReference>
<dbReference type="PRINTS" id="PR00344">
    <property type="entry name" value="BCTRLSENSOR"/>
</dbReference>
<feature type="domain" description="PAS" evidence="12">
    <location>
        <begin position="546"/>
        <end position="589"/>
    </location>
</feature>
<evidence type="ECO:0000259" key="13">
    <source>
        <dbReference type="PROSITE" id="PS50113"/>
    </source>
</evidence>
<evidence type="ECO:0000259" key="12">
    <source>
        <dbReference type="PROSITE" id="PS50112"/>
    </source>
</evidence>
<keyword evidence="15" id="KW-1185">Reference proteome</keyword>
<evidence type="ECO:0000256" key="1">
    <source>
        <dbReference type="ARBA" id="ARBA00000085"/>
    </source>
</evidence>
<dbReference type="GO" id="GO:0016020">
    <property type="term" value="C:membrane"/>
    <property type="evidence" value="ECO:0007669"/>
    <property type="project" value="UniProtKB-SubCell"/>
</dbReference>
<dbReference type="SMART" id="SM00387">
    <property type="entry name" value="HATPase_c"/>
    <property type="match status" value="1"/>
</dbReference>
<evidence type="ECO:0000313" key="15">
    <source>
        <dbReference type="Proteomes" id="UP000019486"/>
    </source>
</evidence>
<dbReference type="RefSeq" id="WP_051511894.1">
    <property type="nucleotide sequence ID" value="NZ_AVFL01000006.1"/>
</dbReference>
<dbReference type="GO" id="GO:0006355">
    <property type="term" value="P:regulation of DNA-templated transcription"/>
    <property type="evidence" value="ECO:0007669"/>
    <property type="project" value="InterPro"/>
</dbReference>
<dbReference type="Gene3D" id="3.30.450.20">
    <property type="entry name" value="PAS domain"/>
    <property type="match status" value="3"/>
</dbReference>
<dbReference type="CDD" id="cd00082">
    <property type="entry name" value="HisKA"/>
    <property type="match status" value="1"/>
</dbReference>
<keyword evidence="7" id="KW-0418">Kinase</keyword>
<evidence type="ECO:0000256" key="9">
    <source>
        <dbReference type="ARBA" id="ARBA00023012"/>
    </source>
</evidence>
<dbReference type="Pfam" id="PF00989">
    <property type="entry name" value="PAS"/>
    <property type="match status" value="1"/>
</dbReference>
<comment type="caution">
    <text evidence="14">The sequence shown here is derived from an EMBL/GenBank/DDBJ whole genome shotgun (WGS) entry which is preliminary data.</text>
</comment>
<comment type="catalytic activity">
    <reaction evidence="1">
        <text>ATP + protein L-histidine = ADP + protein N-phospho-L-histidine.</text>
        <dbReference type="EC" id="2.7.13.3"/>
    </reaction>
</comment>
<organism evidence="14 15">
    <name type="scientific">Skermanella stibiiresistens SB22</name>
    <dbReference type="NCBI Taxonomy" id="1385369"/>
    <lineage>
        <taxon>Bacteria</taxon>
        <taxon>Pseudomonadati</taxon>
        <taxon>Pseudomonadota</taxon>
        <taxon>Alphaproteobacteria</taxon>
        <taxon>Rhodospirillales</taxon>
        <taxon>Azospirillaceae</taxon>
        <taxon>Skermanella</taxon>
    </lineage>
</organism>
<dbReference type="GO" id="GO:0000155">
    <property type="term" value="F:phosphorelay sensor kinase activity"/>
    <property type="evidence" value="ECO:0007669"/>
    <property type="project" value="InterPro"/>
</dbReference>
<evidence type="ECO:0000256" key="3">
    <source>
        <dbReference type="ARBA" id="ARBA00012438"/>
    </source>
</evidence>
<dbReference type="InterPro" id="IPR004358">
    <property type="entry name" value="Sig_transdc_His_kin-like_C"/>
</dbReference>
<dbReference type="NCBIfam" id="TIGR00229">
    <property type="entry name" value="sensory_box"/>
    <property type="match status" value="2"/>
</dbReference>
<keyword evidence="9" id="KW-0902">Two-component regulatory system</keyword>
<evidence type="ECO:0000313" key="14">
    <source>
        <dbReference type="EMBL" id="EWY40737.1"/>
    </source>
</evidence>
<dbReference type="Pfam" id="PF00512">
    <property type="entry name" value="HisKA"/>
    <property type="match status" value="1"/>
</dbReference>
<dbReference type="SMART" id="SM00086">
    <property type="entry name" value="PAC"/>
    <property type="match status" value="1"/>
</dbReference>
<evidence type="ECO:0000256" key="6">
    <source>
        <dbReference type="ARBA" id="ARBA00022741"/>
    </source>
</evidence>
<dbReference type="Proteomes" id="UP000019486">
    <property type="component" value="Unassembled WGS sequence"/>
</dbReference>
<feature type="domain" description="PAC" evidence="13">
    <location>
        <begin position="216"/>
        <end position="268"/>
    </location>
</feature>
<dbReference type="EC" id="2.7.13.3" evidence="3"/>
<evidence type="ECO:0000259" key="11">
    <source>
        <dbReference type="PROSITE" id="PS50109"/>
    </source>
</evidence>
<dbReference type="PROSITE" id="PS50112">
    <property type="entry name" value="PAS"/>
    <property type="match status" value="2"/>
</dbReference>
<dbReference type="InterPro" id="IPR036097">
    <property type="entry name" value="HisK_dim/P_sf"/>
</dbReference>
<dbReference type="InterPro" id="IPR013655">
    <property type="entry name" value="PAS_fold_3"/>
</dbReference>
<feature type="domain" description="PAS" evidence="12">
    <location>
        <begin position="17"/>
        <end position="93"/>
    </location>
</feature>
<dbReference type="STRING" id="1385369.N825_32945"/>
<keyword evidence="4" id="KW-0597">Phosphoprotein</keyword>
<dbReference type="SUPFAM" id="SSF55785">
    <property type="entry name" value="PYP-like sensor domain (PAS domain)"/>
    <property type="match status" value="3"/>
</dbReference>
<dbReference type="PROSITE" id="PS50109">
    <property type="entry name" value="HIS_KIN"/>
    <property type="match status" value="1"/>
</dbReference>
<dbReference type="InterPro" id="IPR005467">
    <property type="entry name" value="His_kinase_dom"/>
</dbReference>
<dbReference type="InterPro" id="IPR036890">
    <property type="entry name" value="HATPase_C_sf"/>
</dbReference>
<accession>W9H7S9</accession>
<dbReference type="SMART" id="SM00388">
    <property type="entry name" value="HisKA"/>
    <property type="match status" value="1"/>
</dbReference>
<keyword evidence="6" id="KW-0547">Nucleotide-binding</keyword>
<dbReference type="Pfam" id="PF08448">
    <property type="entry name" value="PAS_4"/>
    <property type="match status" value="1"/>
</dbReference>
<dbReference type="Gene3D" id="2.10.70.100">
    <property type="match status" value="1"/>
</dbReference>
<proteinExistence type="predicted"/>
<evidence type="ECO:0000256" key="10">
    <source>
        <dbReference type="ARBA" id="ARBA00023136"/>
    </source>
</evidence>
<evidence type="ECO:0000256" key="7">
    <source>
        <dbReference type="ARBA" id="ARBA00022777"/>
    </source>
</evidence>
<dbReference type="InterPro" id="IPR013767">
    <property type="entry name" value="PAS_fold"/>
</dbReference>
<comment type="subcellular location">
    <subcellularLocation>
        <location evidence="2">Membrane</location>
    </subcellularLocation>
</comment>
<protein>
    <recommendedName>
        <fullName evidence="3">histidine kinase</fullName>
        <ecNumber evidence="3">2.7.13.3</ecNumber>
    </recommendedName>
</protein>
<dbReference type="InterPro" id="IPR050736">
    <property type="entry name" value="Sensor_HK_Regulatory"/>
</dbReference>
<reference evidence="14 15" key="1">
    <citation type="submission" date="2013-08" db="EMBL/GenBank/DDBJ databases">
        <title>The genome sequence of Skermanella stibiiresistens.</title>
        <authorList>
            <person name="Zhu W."/>
            <person name="Wang G."/>
        </authorList>
    </citation>
    <scope>NUCLEOTIDE SEQUENCE [LARGE SCALE GENOMIC DNA]</scope>
    <source>
        <strain evidence="14 15">SB22</strain>
    </source>
</reference>
<dbReference type="InterPro" id="IPR001610">
    <property type="entry name" value="PAC"/>
</dbReference>
<dbReference type="InterPro" id="IPR003594">
    <property type="entry name" value="HATPase_dom"/>
</dbReference>
<keyword evidence="10" id="KW-0472">Membrane</keyword>
<dbReference type="SUPFAM" id="SSF47384">
    <property type="entry name" value="Homodimeric domain of signal transducing histidine kinase"/>
    <property type="match status" value="1"/>
</dbReference>
<dbReference type="EMBL" id="AVFL01000006">
    <property type="protein sequence ID" value="EWY40737.1"/>
    <property type="molecule type" value="Genomic_DNA"/>
</dbReference>
<name>W9H7S9_9PROT</name>
<sequence>MRLMETQWVTDGLATCAVEDLRSILDQVGCPMFVVDVHGDGEDGFRIATMNADYERSYGFSRAQVSGRRLVDLVQPAEFQRIAENYKRCISQGTRITYDETVELATGVTRCRTTLSPLLRDGRVVRLIGTCVHTAVGAPSEQFLSAAHRIARLGWWRHDLVTGEVIWSDFMYEILGRDPRLGPATNHELATFIHPKDRSVVGATSLTVQARPEDVGPRQFRIVRPDGAVRYIHEECGFEHSPDGTALAVICTVRDITDQKRTEMELKAATEQAELANQAKSSFLANMSHELRTPLNAVIGFSDMMAQEAVGPLNNPAYLDYANDILFAGRHLLDIVNDVLDMARIEAGEILFEEREIPLATLLGDVERLIRERASRAKLSLSVTSAPPGLSVLCDRRLLRQALLNLVGNAVKFTEAGGDVVLCAHVLSDGQLCLAVTDTGVGIAVADLPRALAPFGRLASPLNATTEGTGLGLPVAKALIELHGGMLHFNSRPGLGTTAFITLPVERLRANDGNPPRPTIGGLKEFFRIGGQDAEDLVEEINEADLDDLPIGVIQLDRNGRILTYNATESRFSGRHAELMIGRDFFRDIAPCTFTPEFHGRFRDGMEHGNLNVIFSYVFPFNQPVRVLIEMRSGRQPGTAWIFLRWA</sequence>
<feature type="domain" description="Histidine kinase" evidence="11">
    <location>
        <begin position="286"/>
        <end position="507"/>
    </location>
</feature>
<dbReference type="Pfam" id="PF02518">
    <property type="entry name" value="HATPase_c"/>
    <property type="match status" value="1"/>
</dbReference>
<dbReference type="InterPro" id="IPR013656">
    <property type="entry name" value="PAS_4"/>
</dbReference>
<keyword evidence="5" id="KW-0808">Transferase</keyword>
<keyword evidence="8" id="KW-0067">ATP-binding</keyword>
<gene>
    <name evidence="14" type="ORF">N825_32945</name>
</gene>
<dbReference type="InterPro" id="IPR000700">
    <property type="entry name" value="PAS-assoc_C"/>
</dbReference>
<dbReference type="PROSITE" id="PS50113">
    <property type="entry name" value="PAC"/>
    <property type="match status" value="1"/>
</dbReference>
<dbReference type="GO" id="GO:0005524">
    <property type="term" value="F:ATP binding"/>
    <property type="evidence" value="ECO:0007669"/>
    <property type="project" value="UniProtKB-KW"/>
</dbReference>
<evidence type="ECO:0000256" key="2">
    <source>
        <dbReference type="ARBA" id="ARBA00004370"/>
    </source>
</evidence>
<dbReference type="SUPFAM" id="SSF55874">
    <property type="entry name" value="ATPase domain of HSP90 chaperone/DNA topoisomerase II/histidine kinase"/>
    <property type="match status" value="1"/>
</dbReference>
<dbReference type="Pfam" id="PF08447">
    <property type="entry name" value="PAS_3"/>
    <property type="match status" value="1"/>
</dbReference>
<evidence type="ECO:0000256" key="8">
    <source>
        <dbReference type="ARBA" id="ARBA00022840"/>
    </source>
</evidence>
<dbReference type="InterPro" id="IPR035965">
    <property type="entry name" value="PAS-like_dom_sf"/>
</dbReference>
<dbReference type="Gene3D" id="1.10.287.130">
    <property type="match status" value="1"/>
</dbReference>
<evidence type="ECO:0000256" key="5">
    <source>
        <dbReference type="ARBA" id="ARBA00022679"/>
    </source>
</evidence>
<dbReference type="SMART" id="SM00091">
    <property type="entry name" value="PAS"/>
    <property type="match status" value="3"/>
</dbReference>